<dbReference type="RefSeq" id="WP_091912533.1">
    <property type="nucleotide sequence ID" value="NZ_FNLO01000015.1"/>
</dbReference>
<evidence type="ECO:0000256" key="1">
    <source>
        <dbReference type="SAM" id="Phobius"/>
    </source>
</evidence>
<keyword evidence="1" id="KW-1133">Transmembrane helix</keyword>
<accession>A0A1H2PV22</accession>
<evidence type="ECO:0000313" key="3">
    <source>
        <dbReference type="Proteomes" id="UP000243719"/>
    </source>
</evidence>
<dbReference type="EMBL" id="FNLO01000015">
    <property type="protein sequence ID" value="SDV51106.1"/>
    <property type="molecule type" value="Genomic_DNA"/>
</dbReference>
<organism evidence="2 3">
    <name type="scientific">Chitinasiproducens palmae</name>
    <dbReference type="NCBI Taxonomy" id="1770053"/>
    <lineage>
        <taxon>Bacteria</taxon>
        <taxon>Pseudomonadati</taxon>
        <taxon>Pseudomonadota</taxon>
        <taxon>Betaproteobacteria</taxon>
        <taxon>Burkholderiales</taxon>
        <taxon>Burkholderiaceae</taxon>
        <taxon>Chitinasiproducens</taxon>
    </lineage>
</organism>
<name>A0A1H2PV22_9BURK</name>
<feature type="transmembrane region" description="Helical" evidence="1">
    <location>
        <begin position="41"/>
        <end position="60"/>
    </location>
</feature>
<sequence>MNPYEPLSLHLVESVGFKTFLIFMALRVVLLLMLGGLPRRALFVWGTFAIALIAYCAPQLEALFDAAASGADLADGVAAQLQGKLMGGALAALAGTILCQNLGLE</sequence>
<dbReference type="AlphaFoldDB" id="A0A1H2PV22"/>
<keyword evidence="3" id="KW-1185">Reference proteome</keyword>
<keyword evidence="1" id="KW-0812">Transmembrane</keyword>
<dbReference type="Proteomes" id="UP000243719">
    <property type="component" value="Unassembled WGS sequence"/>
</dbReference>
<evidence type="ECO:0000313" key="2">
    <source>
        <dbReference type="EMBL" id="SDV51106.1"/>
    </source>
</evidence>
<keyword evidence="1" id="KW-0472">Membrane</keyword>
<feature type="transmembrane region" description="Helical" evidence="1">
    <location>
        <begin position="15"/>
        <end position="34"/>
    </location>
</feature>
<protein>
    <submittedName>
        <fullName evidence="2">Uncharacterized protein</fullName>
    </submittedName>
</protein>
<gene>
    <name evidence="2" type="ORF">SAMN05216551_11527</name>
</gene>
<proteinExistence type="predicted"/>
<reference evidence="3" key="1">
    <citation type="submission" date="2016-09" db="EMBL/GenBank/DDBJ databases">
        <authorList>
            <person name="Varghese N."/>
            <person name="Submissions S."/>
        </authorList>
    </citation>
    <scope>NUCLEOTIDE SEQUENCE [LARGE SCALE GENOMIC DNA]</scope>
    <source>
        <strain evidence="3">JS23</strain>
    </source>
</reference>